<evidence type="ECO:0000313" key="2">
    <source>
        <dbReference type="EMBL" id="MDO0826004.1"/>
    </source>
</evidence>
<gene>
    <name evidence="2" type="ORF">M8H41_24720</name>
</gene>
<keyword evidence="3" id="KW-1185">Reference proteome</keyword>
<evidence type="ECO:0000313" key="3">
    <source>
        <dbReference type="Proteomes" id="UP001176021"/>
    </source>
</evidence>
<dbReference type="EMBL" id="JAMJEV010000041">
    <property type="protein sequence ID" value="MDO0826004.1"/>
    <property type="molecule type" value="Genomic_DNA"/>
</dbReference>
<protein>
    <submittedName>
        <fullName evidence="2">DUF1659 domain-containing protein</fullName>
    </submittedName>
</protein>
<evidence type="ECO:0000259" key="1">
    <source>
        <dbReference type="Pfam" id="PF07872"/>
    </source>
</evidence>
<reference evidence="2" key="1">
    <citation type="submission" date="2022-05" db="EMBL/GenBank/DDBJ databases">
        <title>Expanded diversity of anoxic marine methylotrophy in a Black Sea sulfate reducing microorganism.</title>
        <authorList>
            <person name="Fischer P.Q."/>
            <person name="Stams A.J.M."/>
            <person name="Villanueva L."/>
            <person name="Sousa D.Z."/>
        </authorList>
    </citation>
    <scope>NUCLEOTIDE SEQUENCE</scope>
    <source>
        <strain evidence="2">P130</strain>
    </source>
</reference>
<proteinExistence type="predicted"/>
<name>A0ABT8QZM2_9FIRM</name>
<dbReference type="RefSeq" id="WP_302050359.1">
    <property type="nucleotide sequence ID" value="NZ_JAMJEV010000041.1"/>
</dbReference>
<dbReference type="Pfam" id="PF07872">
    <property type="entry name" value="DUF1659"/>
    <property type="match status" value="1"/>
</dbReference>
<sequence>MAVSTTSLNSTLIVKYQTGTTPSGSPELKQKSLNYLKADASEQDVYDVAAALLSLGQHPVTNVLLRKNFELLDE</sequence>
<dbReference type="InterPro" id="IPR012454">
    <property type="entry name" value="DUF1659"/>
</dbReference>
<dbReference type="Proteomes" id="UP001176021">
    <property type="component" value="Unassembled WGS sequence"/>
</dbReference>
<feature type="domain" description="DUF1659" evidence="1">
    <location>
        <begin position="2"/>
        <end position="71"/>
    </location>
</feature>
<comment type="caution">
    <text evidence="2">The sequence shown here is derived from an EMBL/GenBank/DDBJ whole genome shotgun (WGS) entry which is preliminary data.</text>
</comment>
<accession>A0ABT8QZM2</accession>
<organism evidence="2 3">
    <name type="scientific">Desulfosporosinus nitroreducens</name>
    <dbReference type="NCBI Taxonomy" id="2018668"/>
    <lineage>
        <taxon>Bacteria</taxon>
        <taxon>Bacillati</taxon>
        <taxon>Bacillota</taxon>
        <taxon>Clostridia</taxon>
        <taxon>Eubacteriales</taxon>
        <taxon>Desulfitobacteriaceae</taxon>
        <taxon>Desulfosporosinus</taxon>
    </lineage>
</organism>